<dbReference type="FunFam" id="1.10.287.950:FF:000001">
    <property type="entry name" value="Methyl-accepting chemotaxis sensory transducer"/>
    <property type="match status" value="1"/>
</dbReference>
<dbReference type="OrthoDB" id="9763018at2"/>
<dbReference type="CDD" id="cd19411">
    <property type="entry name" value="MCP2201-like_sensor"/>
    <property type="match status" value="1"/>
</dbReference>
<evidence type="ECO:0000313" key="10">
    <source>
        <dbReference type="Proteomes" id="UP000288587"/>
    </source>
</evidence>
<dbReference type="InterPro" id="IPR024478">
    <property type="entry name" value="HlyB_4HB_MCP"/>
</dbReference>
<reference evidence="9 10" key="1">
    <citation type="submission" date="2019-01" db="EMBL/GenBank/DDBJ databases">
        <authorList>
            <person name="Chen W.-M."/>
        </authorList>
    </citation>
    <scope>NUCLEOTIDE SEQUENCE [LARGE SCALE GENOMIC DNA]</scope>
    <source>
        <strain evidence="9 10">CCP-18</strain>
    </source>
</reference>
<keyword evidence="5" id="KW-0175">Coiled coil</keyword>
<dbReference type="PROSITE" id="PS50885">
    <property type="entry name" value="HAMP"/>
    <property type="match status" value="1"/>
</dbReference>
<comment type="subcellular location">
    <subcellularLocation>
        <location evidence="1">Membrane</location>
    </subcellularLocation>
</comment>
<feature type="transmembrane region" description="Helical" evidence="6">
    <location>
        <begin position="187"/>
        <end position="210"/>
    </location>
</feature>
<feature type="domain" description="Methyl-accepting transducer" evidence="7">
    <location>
        <begin position="269"/>
        <end position="498"/>
    </location>
</feature>
<dbReference type="EMBL" id="SACM01000003">
    <property type="protein sequence ID" value="RVT84816.1"/>
    <property type="molecule type" value="Genomic_DNA"/>
</dbReference>
<keyword evidence="6" id="KW-0472">Membrane</keyword>
<evidence type="ECO:0000313" key="9">
    <source>
        <dbReference type="EMBL" id="RVT84816.1"/>
    </source>
</evidence>
<comment type="caution">
    <text evidence="9">The sequence shown here is derived from an EMBL/GenBank/DDBJ whole genome shotgun (WGS) entry which is preliminary data.</text>
</comment>
<dbReference type="GO" id="GO:0007165">
    <property type="term" value="P:signal transduction"/>
    <property type="evidence" value="ECO:0007669"/>
    <property type="project" value="UniProtKB-KW"/>
</dbReference>
<dbReference type="Proteomes" id="UP000288587">
    <property type="component" value="Unassembled WGS sequence"/>
</dbReference>
<dbReference type="CDD" id="cd06225">
    <property type="entry name" value="HAMP"/>
    <property type="match status" value="1"/>
</dbReference>
<protein>
    <submittedName>
        <fullName evidence="9">HAMP domain-containing protein</fullName>
    </submittedName>
</protein>
<accession>A0A437LHF4</accession>
<dbReference type="Gene3D" id="1.10.287.950">
    <property type="entry name" value="Methyl-accepting chemotaxis protein"/>
    <property type="match status" value="1"/>
</dbReference>
<dbReference type="PANTHER" id="PTHR43531:SF14">
    <property type="entry name" value="METHYL-ACCEPTING CHEMOTAXIS PROTEIN I-RELATED"/>
    <property type="match status" value="1"/>
</dbReference>
<evidence type="ECO:0000256" key="4">
    <source>
        <dbReference type="PROSITE-ProRule" id="PRU00284"/>
    </source>
</evidence>
<evidence type="ECO:0000256" key="6">
    <source>
        <dbReference type="SAM" id="Phobius"/>
    </source>
</evidence>
<organism evidence="9 10">
    <name type="scientific">Inhella crocodyli</name>
    <dbReference type="NCBI Taxonomy" id="2499851"/>
    <lineage>
        <taxon>Bacteria</taxon>
        <taxon>Pseudomonadati</taxon>
        <taxon>Pseudomonadota</taxon>
        <taxon>Betaproteobacteria</taxon>
        <taxon>Burkholderiales</taxon>
        <taxon>Sphaerotilaceae</taxon>
        <taxon>Inhella</taxon>
    </lineage>
</organism>
<dbReference type="SUPFAM" id="SSF58104">
    <property type="entry name" value="Methyl-accepting chemotaxis protein (MCP) signaling domain"/>
    <property type="match status" value="1"/>
</dbReference>
<dbReference type="PANTHER" id="PTHR43531">
    <property type="entry name" value="PROTEIN ICFG"/>
    <property type="match status" value="1"/>
</dbReference>
<dbReference type="PROSITE" id="PS50111">
    <property type="entry name" value="CHEMOTAXIS_TRANSDUC_2"/>
    <property type="match status" value="1"/>
</dbReference>
<feature type="domain" description="HAMP" evidence="8">
    <location>
        <begin position="212"/>
        <end position="264"/>
    </location>
</feature>
<dbReference type="PRINTS" id="PR00260">
    <property type="entry name" value="CHEMTRNSDUCR"/>
</dbReference>
<dbReference type="Pfam" id="PF00015">
    <property type="entry name" value="MCPsignal"/>
    <property type="match status" value="1"/>
</dbReference>
<keyword evidence="10" id="KW-1185">Reference proteome</keyword>
<evidence type="ECO:0000256" key="1">
    <source>
        <dbReference type="ARBA" id="ARBA00004370"/>
    </source>
</evidence>
<dbReference type="InterPro" id="IPR003660">
    <property type="entry name" value="HAMP_dom"/>
</dbReference>
<gene>
    <name evidence="9" type="ORF">EOD73_11855</name>
</gene>
<evidence type="ECO:0000259" key="8">
    <source>
        <dbReference type="PROSITE" id="PS50885"/>
    </source>
</evidence>
<dbReference type="CDD" id="cd11386">
    <property type="entry name" value="MCP_signal"/>
    <property type="match status" value="1"/>
</dbReference>
<dbReference type="InterPro" id="IPR051310">
    <property type="entry name" value="MCP_chemotaxis"/>
</dbReference>
<keyword evidence="6" id="KW-1133">Transmembrane helix</keyword>
<proteinExistence type="inferred from homology"/>
<dbReference type="InterPro" id="IPR004090">
    <property type="entry name" value="Chemotax_Me-accpt_rcpt"/>
</dbReference>
<feature type="coiled-coil region" evidence="5">
    <location>
        <begin position="245"/>
        <end position="308"/>
    </location>
</feature>
<dbReference type="SMART" id="SM00304">
    <property type="entry name" value="HAMP"/>
    <property type="match status" value="1"/>
</dbReference>
<name>A0A437LHF4_9BURK</name>
<evidence type="ECO:0000256" key="5">
    <source>
        <dbReference type="SAM" id="Coils"/>
    </source>
</evidence>
<keyword evidence="4" id="KW-0807">Transducer</keyword>
<dbReference type="RefSeq" id="WP_127683218.1">
    <property type="nucleotide sequence ID" value="NZ_SACM01000003.1"/>
</dbReference>
<evidence type="ECO:0000259" key="7">
    <source>
        <dbReference type="PROSITE" id="PS50111"/>
    </source>
</evidence>
<comment type="similarity">
    <text evidence="3">Belongs to the methyl-accepting chemotaxis (MCP) protein family.</text>
</comment>
<dbReference type="InterPro" id="IPR047347">
    <property type="entry name" value="YvaQ-like_sensor"/>
</dbReference>
<sequence length="513" mass="53882">MNLNRMRIGQRLGLGFGLMAVLLAVSLGVAIQRVGKLEEASLQVIEMERRAGLAEAWMGQTDLNANRAVAIAKSGYAEAVVKHFDPMVKATSERISKVQKELEASVSTERGKALMAEIASTRKAYIDQRNQVFATLKAGDLEGGQRKVETDMLPAVATYLKALEVFVAYQDELVKATSAQATADAQFARVVLAVMLVVCVAVAMGFGWVITRSVTAPLQQARRSTEAIAQGDLTVDVRAEGDDELAEMLRGLEQMQQRLRTLVGEIRAGTEGINTASSEIAVGSQDLSQRTEEAASNLQQTASSLEEITATARQAADSAAQANQLAGSAAEVARRGGAVVSEVVQTMGAINDSSRRIADIIGTIDGIAFQTNILALNAAVEAARAGEQGRGFAVVAGEVRLLAQRSADAAKEIKTLIANSVEKVEAGTRLVGDAGSTMNDIVASVQRVTDIIGEISAATGEQSAGIGLVNDAVTQLDQVTQQNAALVEESAAAAESLSEQAARVAASVAVFRT</sequence>
<dbReference type="GO" id="GO:0004888">
    <property type="term" value="F:transmembrane signaling receptor activity"/>
    <property type="evidence" value="ECO:0007669"/>
    <property type="project" value="InterPro"/>
</dbReference>
<dbReference type="Pfam" id="PF12729">
    <property type="entry name" value="4HB_MCP_1"/>
    <property type="match status" value="1"/>
</dbReference>
<evidence type="ECO:0000256" key="2">
    <source>
        <dbReference type="ARBA" id="ARBA00022481"/>
    </source>
</evidence>
<dbReference type="Pfam" id="PF00672">
    <property type="entry name" value="HAMP"/>
    <property type="match status" value="1"/>
</dbReference>
<dbReference type="SMART" id="SM00283">
    <property type="entry name" value="MA"/>
    <property type="match status" value="1"/>
</dbReference>
<evidence type="ECO:0000256" key="3">
    <source>
        <dbReference type="ARBA" id="ARBA00029447"/>
    </source>
</evidence>
<dbReference type="AlphaFoldDB" id="A0A437LHF4"/>
<keyword evidence="2" id="KW-0488">Methylation</keyword>
<dbReference type="GO" id="GO:0006935">
    <property type="term" value="P:chemotaxis"/>
    <property type="evidence" value="ECO:0007669"/>
    <property type="project" value="InterPro"/>
</dbReference>
<keyword evidence="6" id="KW-0812">Transmembrane</keyword>
<dbReference type="InterPro" id="IPR004089">
    <property type="entry name" value="MCPsignal_dom"/>
</dbReference>
<dbReference type="GO" id="GO:0005886">
    <property type="term" value="C:plasma membrane"/>
    <property type="evidence" value="ECO:0007669"/>
    <property type="project" value="TreeGrafter"/>
</dbReference>